<keyword evidence="3" id="KW-1185">Reference proteome</keyword>
<evidence type="ECO:0008006" key="4">
    <source>
        <dbReference type="Google" id="ProtNLM"/>
    </source>
</evidence>
<proteinExistence type="predicted"/>
<protein>
    <recommendedName>
        <fullName evidence="4">Toxin-antitoxin system YwqK family antitoxin</fullName>
    </recommendedName>
</protein>
<dbReference type="AlphaFoldDB" id="A0AAE3INV4"/>
<feature type="signal peptide" evidence="1">
    <location>
        <begin position="1"/>
        <end position="21"/>
    </location>
</feature>
<evidence type="ECO:0000256" key="1">
    <source>
        <dbReference type="SAM" id="SignalP"/>
    </source>
</evidence>
<name>A0AAE3INV4_9BACT</name>
<sequence length="312" mass="36508">MQFKKILFVLLIVAITNYFCAKDRFEKENLDTTSTSEVNINIASEGKYPDADVVYLNGNLQSTTKDKAKYYLKKQLLGRQLVPNDAVTYDYWKDKQYFKNTPIINYIYNYHDVKDNKLYFSSNASELEGFTDYIFHGLAMWVQKNGKIKLHGGYYYGKLHGNFALGDESGNVVERFWYTHGKKGAVVLNKEDFYTPVFGKWEAELKNDGYYRNTQVYNLKPDGTLEFFQNSYVKVNNSWGLWTSETEPPTGLWKYIKNTDDTGTLEFYYNGLLAMKSNLKFLNKKEILLKSTYLDKQFDQKDLGKELRFRLP</sequence>
<evidence type="ECO:0000313" key="2">
    <source>
        <dbReference type="EMBL" id="MCU7693721.1"/>
    </source>
</evidence>
<reference evidence="2" key="1">
    <citation type="submission" date="2022-10" db="EMBL/GenBank/DDBJ databases">
        <authorList>
            <person name="Kim H.S."/>
            <person name="Kim J.-S."/>
            <person name="Suh M.K."/>
            <person name="Eom M.K."/>
            <person name="Lee J.-S."/>
        </authorList>
    </citation>
    <scope>NUCLEOTIDE SEQUENCE</scope>
    <source>
        <strain evidence="2">LIP-5</strain>
    </source>
</reference>
<keyword evidence="1" id="KW-0732">Signal</keyword>
<comment type="caution">
    <text evidence="2">The sequence shown here is derived from an EMBL/GenBank/DDBJ whole genome shotgun (WGS) entry which is preliminary data.</text>
</comment>
<accession>A0AAE3INV4</accession>
<dbReference type="Proteomes" id="UP001209317">
    <property type="component" value="Unassembled WGS sequence"/>
</dbReference>
<evidence type="ECO:0000313" key="3">
    <source>
        <dbReference type="Proteomes" id="UP001209317"/>
    </source>
</evidence>
<organism evidence="2 3">
    <name type="scientific">Haoranjiania flava</name>
    <dbReference type="NCBI Taxonomy" id="1856322"/>
    <lineage>
        <taxon>Bacteria</taxon>
        <taxon>Pseudomonadati</taxon>
        <taxon>Bacteroidota</taxon>
        <taxon>Chitinophagia</taxon>
        <taxon>Chitinophagales</taxon>
        <taxon>Chitinophagaceae</taxon>
        <taxon>Haoranjiania</taxon>
    </lineage>
</organism>
<dbReference type="SUPFAM" id="SSF82185">
    <property type="entry name" value="Histone H3 K4-specific methyltransferase SET7/9 N-terminal domain"/>
    <property type="match status" value="1"/>
</dbReference>
<dbReference type="EMBL" id="JAOTPL010000004">
    <property type="protein sequence ID" value="MCU7693721.1"/>
    <property type="molecule type" value="Genomic_DNA"/>
</dbReference>
<dbReference type="RefSeq" id="WP_263037208.1">
    <property type="nucleotide sequence ID" value="NZ_JAOTPL010000004.1"/>
</dbReference>
<gene>
    <name evidence="2" type="ORF">OD355_04225</name>
</gene>
<feature type="chain" id="PRO_5041980401" description="Toxin-antitoxin system YwqK family antitoxin" evidence="1">
    <location>
        <begin position="22"/>
        <end position="312"/>
    </location>
</feature>